<accession>A0A2N5Y3A4</accession>
<proteinExistence type="predicted"/>
<keyword evidence="2" id="KW-1185">Reference proteome</keyword>
<feature type="non-terminal residue" evidence="1">
    <location>
        <position position="136"/>
    </location>
</feature>
<evidence type="ECO:0000313" key="2">
    <source>
        <dbReference type="Proteomes" id="UP000234845"/>
    </source>
</evidence>
<name>A0A2N5Y3A4_9GAMM</name>
<gene>
    <name evidence="1" type="ORF">CWI75_08235</name>
</gene>
<dbReference type="OrthoDB" id="5381604at2"/>
<reference evidence="2" key="1">
    <citation type="submission" date="2017-11" db="EMBL/GenBank/DDBJ databases">
        <title>The draft genome sequence of Chromatocurvus sp. F02.</title>
        <authorList>
            <person name="Du Z.-J."/>
            <person name="Chang Y.-Q."/>
        </authorList>
    </citation>
    <scope>NUCLEOTIDE SEQUENCE [LARGE SCALE GENOMIC DNA]</scope>
    <source>
        <strain evidence="2">F02</strain>
    </source>
</reference>
<dbReference type="Proteomes" id="UP000234845">
    <property type="component" value="Unassembled WGS sequence"/>
</dbReference>
<dbReference type="RefSeq" id="WP_162300028.1">
    <property type="nucleotide sequence ID" value="NZ_PKLZ01000004.1"/>
</dbReference>
<organism evidence="1 2">
    <name type="scientific">Kineobactrum sediminis</name>
    <dbReference type="NCBI Taxonomy" id="1905677"/>
    <lineage>
        <taxon>Bacteria</taxon>
        <taxon>Pseudomonadati</taxon>
        <taxon>Pseudomonadota</taxon>
        <taxon>Gammaproteobacteria</taxon>
        <taxon>Cellvibrionales</taxon>
        <taxon>Halieaceae</taxon>
        <taxon>Kineobactrum</taxon>
    </lineage>
</organism>
<dbReference type="EMBL" id="PKLZ01000004">
    <property type="protein sequence ID" value="PLW82868.1"/>
    <property type="molecule type" value="Genomic_DNA"/>
</dbReference>
<sequence>ATGITLIFDNGTVGAAETDPDNWTFLFDDIVLGESWGDTGGDVVDPDPVLPVDFEGDPAAFVFLEGGGFEGGQASVVANPDTDGNTSAQVGQMLKFDGAVFGGATLDLGGTANLPSGSAFTMKVWSQRPVPVLFKL</sequence>
<dbReference type="AlphaFoldDB" id="A0A2N5Y3A4"/>
<evidence type="ECO:0000313" key="1">
    <source>
        <dbReference type="EMBL" id="PLW82868.1"/>
    </source>
</evidence>
<protein>
    <submittedName>
        <fullName evidence="1">Uncharacterized protein</fullName>
    </submittedName>
</protein>
<feature type="non-terminal residue" evidence="1">
    <location>
        <position position="1"/>
    </location>
</feature>
<comment type="caution">
    <text evidence="1">The sequence shown here is derived from an EMBL/GenBank/DDBJ whole genome shotgun (WGS) entry which is preliminary data.</text>
</comment>